<keyword evidence="3" id="KW-1185">Reference proteome</keyword>
<feature type="domain" description="Haemin-degrading HemS/ChuX" evidence="1">
    <location>
        <begin position="215"/>
        <end position="346"/>
    </location>
</feature>
<dbReference type="InterPro" id="IPR053733">
    <property type="entry name" value="Heme_Transport_Util_sf"/>
</dbReference>
<dbReference type="CDD" id="cd16831">
    <property type="entry name" value="HemS-like_C"/>
    <property type="match status" value="1"/>
</dbReference>
<gene>
    <name evidence="2" type="ORF">H1W37_15575</name>
</gene>
<protein>
    <submittedName>
        <fullName evidence="2">Hemin-degrading factor</fullName>
    </submittedName>
</protein>
<name>A0A838XVN4_9HYPH</name>
<reference evidence="2 3" key="2">
    <citation type="submission" date="2020-08" db="EMBL/GenBank/DDBJ databases">
        <title>Stappia taiwanensis sp. nov., isolated from a coastal thermal spring.</title>
        <authorList>
            <person name="Kampfer P."/>
        </authorList>
    </citation>
    <scope>NUCLEOTIDE SEQUENCE [LARGE SCALE GENOMIC DNA]</scope>
    <source>
        <strain evidence="2 3">DSM 23284</strain>
    </source>
</reference>
<dbReference type="Proteomes" id="UP000559404">
    <property type="component" value="Unassembled WGS sequence"/>
</dbReference>
<dbReference type="InterPro" id="IPR007845">
    <property type="entry name" value="HemS/ChuX_dom"/>
</dbReference>
<evidence type="ECO:0000313" key="2">
    <source>
        <dbReference type="EMBL" id="MBA4613081.1"/>
    </source>
</evidence>
<comment type="caution">
    <text evidence="2">The sequence shown here is derived from an EMBL/GenBank/DDBJ whole genome shotgun (WGS) entry which is preliminary data.</text>
</comment>
<organism evidence="2 3">
    <name type="scientific">Stappia taiwanensis</name>
    <dbReference type="NCBI Taxonomy" id="992267"/>
    <lineage>
        <taxon>Bacteria</taxon>
        <taxon>Pseudomonadati</taxon>
        <taxon>Pseudomonadota</taxon>
        <taxon>Alphaproteobacteria</taxon>
        <taxon>Hyphomicrobiales</taxon>
        <taxon>Stappiaceae</taxon>
        <taxon>Stappia</taxon>
    </lineage>
</organism>
<dbReference type="CDD" id="cd16830">
    <property type="entry name" value="HemS-like_N"/>
    <property type="match status" value="1"/>
</dbReference>
<reference evidence="2 3" key="1">
    <citation type="submission" date="2020-07" db="EMBL/GenBank/DDBJ databases">
        <authorList>
            <person name="Li M."/>
        </authorList>
    </citation>
    <scope>NUCLEOTIDE SEQUENCE [LARGE SCALE GENOMIC DNA]</scope>
    <source>
        <strain evidence="2 3">DSM 23284</strain>
    </source>
</reference>
<proteinExistence type="predicted"/>
<dbReference type="Pfam" id="PF05171">
    <property type="entry name" value="HemS"/>
    <property type="match status" value="2"/>
</dbReference>
<evidence type="ECO:0000313" key="3">
    <source>
        <dbReference type="Proteomes" id="UP000559404"/>
    </source>
</evidence>
<dbReference type="GO" id="GO:0006826">
    <property type="term" value="P:iron ion transport"/>
    <property type="evidence" value="ECO:0007669"/>
    <property type="project" value="InterPro"/>
</dbReference>
<dbReference type="Gene3D" id="3.40.1570.10">
    <property type="entry name" value="HemS/ChuS/ChuX like domains"/>
    <property type="match status" value="2"/>
</dbReference>
<dbReference type="EMBL" id="JACEON010000015">
    <property type="protein sequence ID" value="MBA4613081.1"/>
    <property type="molecule type" value="Genomic_DNA"/>
</dbReference>
<evidence type="ECO:0000259" key="1">
    <source>
        <dbReference type="Pfam" id="PF05171"/>
    </source>
</evidence>
<dbReference type="AlphaFoldDB" id="A0A838XVN4"/>
<feature type="domain" description="Haemin-degrading HemS/ChuX" evidence="1">
    <location>
        <begin position="33"/>
        <end position="160"/>
    </location>
</feature>
<sequence>MAMTDISLDIDQIRRMRDGNPKMRERDLARMMGISEAELVAAFCGETVRRINVRFDTLFPALEAVGEVLALTRNESAVHEKVGVYDRFIDGKMAAMMLGADIDMRMFPAHWVHGFAVERPQQDGSVRRSLQVFDRHGDAVHKIHAREATDIAAWDALVASHLAEDQTPGLGIRPEPAVLPVRPPLDTSQRASLRAGWAAMTDPHQFHGLLRKFKLHRLDALELAGEPHAWQLQPDAVSATLRLAANEALPIMCFVGSRGCIQIHSGPVETVAVRGPWINVMDPGFHLHLRTDQIHEAWAVRKPTPEGHVTSIEAYDADGTLVIQFFGLRKEGADERGDWRALVENLPRLSLLPAQ</sequence>
<dbReference type="SUPFAM" id="SSF144064">
    <property type="entry name" value="Heme iron utilization protein-like"/>
    <property type="match status" value="1"/>
</dbReference>
<accession>A0A838XVN4</accession>